<protein>
    <recommendedName>
        <fullName evidence="4">RING-type E3 ubiquitin transferase</fullName>
        <ecNumber evidence="4">2.3.2.27</ecNumber>
    </recommendedName>
</protein>
<evidence type="ECO:0000256" key="4">
    <source>
        <dbReference type="ARBA" id="ARBA00012483"/>
    </source>
</evidence>
<dbReference type="SMART" id="SM00184">
    <property type="entry name" value="RING"/>
    <property type="match status" value="1"/>
</dbReference>
<evidence type="ECO:0000256" key="2">
    <source>
        <dbReference type="ARBA" id="ARBA00004167"/>
    </source>
</evidence>
<dbReference type="OrthoDB" id="8062037at2759"/>
<dbReference type="InParanoid" id="A0A6P9EZH1"/>
<evidence type="ECO:0000256" key="8">
    <source>
        <dbReference type="ARBA" id="ARBA00022771"/>
    </source>
</evidence>
<organism evidence="16 17">
    <name type="scientific">Juglans regia</name>
    <name type="common">English walnut</name>
    <dbReference type="NCBI Taxonomy" id="51240"/>
    <lineage>
        <taxon>Eukaryota</taxon>
        <taxon>Viridiplantae</taxon>
        <taxon>Streptophyta</taxon>
        <taxon>Embryophyta</taxon>
        <taxon>Tracheophyta</taxon>
        <taxon>Spermatophyta</taxon>
        <taxon>Magnoliopsida</taxon>
        <taxon>eudicotyledons</taxon>
        <taxon>Gunneridae</taxon>
        <taxon>Pentapetalae</taxon>
        <taxon>rosids</taxon>
        <taxon>fabids</taxon>
        <taxon>Fagales</taxon>
        <taxon>Juglandaceae</taxon>
        <taxon>Juglans</taxon>
    </lineage>
</organism>
<dbReference type="GO" id="GO:0016020">
    <property type="term" value="C:membrane"/>
    <property type="evidence" value="ECO:0007669"/>
    <property type="project" value="UniProtKB-SubCell"/>
</dbReference>
<keyword evidence="16" id="KW-1185">Reference proteome</keyword>
<keyword evidence="9" id="KW-0833">Ubl conjugation pathway</keyword>
<dbReference type="AlphaFoldDB" id="A0A6P9EZH1"/>
<evidence type="ECO:0000256" key="5">
    <source>
        <dbReference type="ARBA" id="ARBA00022679"/>
    </source>
</evidence>
<evidence type="ECO:0000256" key="13">
    <source>
        <dbReference type="ARBA" id="ARBA00024209"/>
    </source>
</evidence>
<keyword evidence="7" id="KW-0479">Metal-binding</keyword>
<dbReference type="Pfam" id="PF13639">
    <property type="entry name" value="zf-RING_2"/>
    <property type="match status" value="1"/>
</dbReference>
<evidence type="ECO:0000259" key="15">
    <source>
        <dbReference type="PROSITE" id="PS50089"/>
    </source>
</evidence>
<accession>A0A6P9EZH1</accession>
<proteinExistence type="inferred from homology"/>
<evidence type="ECO:0000256" key="11">
    <source>
        <dbReference type="ARBA" id="ARBA00022989"/>
    </source>
</evidence>
<dbReference type="PROSITE" id="PS50089">
    <property type="entry name" value="ZF_RING_2"/>
    <property type="match status" value="1"/>
</dbReference>
<reference evidence="17" key="1">
    <citation type="submission" date="2025-08" db="UniProtKB">
        <authorList>
            <consortium name="RefSeq"/>
        </authorList>
    </citation>
    <scope>IDENTIFICATION</scope>
    <source>
        <tissue evidence="17">Leaves</tissue>
    </source>
</reference>
<sequence>MQQAVFDGKMLKTMLFFTITSLVYSIHAYAKYWFWKLFAAKDDVGDDQEHGDHDDERDHLDADCAVCLSEIFRHEKFRVLPACKHGFHVQCIDAWLKYHPTCPLCRKIITPLPTKLQRRHDDDDHHHCFPSFLLILLCQSLRRWIENPFPAELIFTICDYLFEF</sequence>
<dbReference type="EC" id="2.3.2.27" evidence="4"/>
<keyword evidence="12" id="KW-0472">Membrane</keyword>
<keyword evidence="11" id="KW-1133">Transmembrane helix</keyword>
<dbReference type="GeneID" id="118349012"/>
<evidence type="ECO:0000313" key="17">
    <source>
        <dbReference type="RefSeq" id="XP_035547967.1"/>
    </source>
</evidence>
<keyword evidence="6" id="KW-0812">Transmembrane</keyword>
<evidence type="ECO:0000256" key="14">
    <source>
        <dbReference type="PROSITE-ProRule" id="PRU00175"/>
    </source>
</evidence>
<comment type="pathway">
    <text evidence="3">Protein modification; protein ubiquitination.</text>
</comment>
<name>A0A6P9EZH1_JUGRE</name>
<dbReference type="GO" id="GO:0061630">
    <property type="term" value="F:ubiquitin protein ligase activity"/>
    <property type="evidence" value="ECO:0007669"/>
    <property type="project" value="UniProtKB-EC"/>
</dbReference>
<comment type="subcellular location">
    <subcellularLocation>
        <location evidence="2">Membrane</location>
        <topology evidence="2">Single-pass membrane protein</topology>
    </subcellularLocation>
</comment>
<dbReference type="GO" id="GO:0008270">
    <property type="term" value="F:zinc ion binding"/>
    <property type="evidence" value="ECO:0007669"/>
    <property type="project" value="UniProtKB-KW"/>
</dbReference>
<keyword evidence="10" id="KW-0862">Zinc</keyword>
<dbReference type="PANTHER" id="PTHR45768">
    <property type="entry name" value="E3 UBIQUITIN-PROTEIN LIGASE RNF13-LIKE"/>
    <property type="match status" value="1"/>
</dbReference>
<comment type="catalytic activity">
    <reaction evidence="1">
        <text>S-ubiquitinyl-[E2 ubiquitin-conjugating enzyme]-L-cysteine + [acceptor protein]-L-lysine = [E2 ubiquitin-conjugating enzyme]-L-cysteine + N(6)-ubiquitinyl-[acceptor protein]-L-lysine.</text>
        <dbReference type="EC" id="2.3.2.27"/>
    </reaction>
</comment>
<dbReference type="RefSeq" id="XP_035547967.1">
    <property type="nucleotide sequence ID" value="XM_035692074.1"/>
</dbReference>
<gene>
    <name evidence="17" type="primary">LOC118349012</name>
</gene>
<dbReference type="InterPro" id="IPR001841">
    <property type="entry name" value="Znf_RING"/>
</dbReference>
<evidence type="ECO:0000256" key="12">
    <source>
        <dbReference type="ARBA" id="ARBA00023136"/>
    </source>
</evidence>
<dbReference type="KEGG" id="jre:118349012"/>
<evidence type="ECO:0000313" key="16">
    <source>
        <dbReference type="Proteomes" id="UP000235220"/>
    </source>
</evidence>
<dbReference type="Gene3D" id="3.30.40.10">
    <property type="entry name" value="Zinc/RING finger domain, C3HC4 (zinc finger)"/>
    <property type="match status" value="1"/>
</dbReference>
<evidence type="ECO:0000256" key="10">
    <source>
        <dbReference type="ARBA" id="ARBA00022833"/>
    </source>
</evidence>
<keyword evidence="8 14" id="KW-0863">Zinc-finger</keyword>
<evidence type="ECO:0000256" key="6">
    <source>
        <dbReference type="ARBA" id="ARBA00022692"/>
    </source>
</evidence>
<evidence type="ECO:0000256" key="1">
    <source>
        <dbReference type="ARBA" id="ARBA00000900"/>
    </source>
</evidence>
<keyword evidence="5" id="KW-0808">Transferase</keyword>
<dbReference type="InterPro" id="IPR013083">
    <property type="entry name" value="Znf_RING/FYVE/PHD"/>
</dbReference>
<dbReference type="SUPFAM" id="SSF57850">
    <property type="entry name" value="RING/U-box"/>
    <property type="match status" value="1"/>
</dbReference>
<feature type="domain" description="RING-type" evidence="15">
    <location>
        <begin position="64"/>
        <end position="106"/>
    </location>
</feature>
<dbReference type="Proteomes" id="UP000235220">
    <property type="component" value="Chromosome 7"/>
</dbReference>
<dbReference type="PANTHER" id="PTHR45768:SF16">
    <property type="entry name" value="E3 UBIQUITIN-PROTEIN LIGASE ATL4"/>
    <property type="match status" value="1"/>
</dbReference>
<evidence type="ECO:0000256" key="9">
    <source>
        <dbReference type="ARBA" id="ARBA00022786"/>
    </source>
</evidence>
<evidence type="ECO:0000256" key="7">
    <source>
        <dbReference type="ARBA" id="ARBA00022723"/>
    </source>
</evidence>
<evidence type="ECO:0000256" key="3">
    <source>
        <dbReference type="ARBA" id="ARBA00004906"/>
    </source>
</evidence>
<comment type="similarity">
    <text evidence="13">Belongs to the RING-type zinc finger family. ATL subfamily.</text>
</comment>